<dbReference type="InterPro" id="IPR053136">
    <property type="entry name" value="UTP_pyrophosphatase-like"/>
</dbReference>
<gene>
    <name evidence="2" type="ORF">RSPPHO_03059</name>
</gene>
<feature type="domain" description="YgjP-like metallopeptidase" evidence="1">
    <location>
        <begin position="23"/>
        <end position="220"/>
    </location>
</feature>
<accession>H6SQG6</accession>
<evidence type="ECO:0000313" key="3">
    <source>
        <dbReference type="Proteomes" id="UP000033220"/>
    </source>
</evidence>
<proteinExistence type="predicted"/>
<dbReference type="eggNOG" id="COG1451">
    <property type="taxonomic scope" value="Bacteria"/>
</dbReference>
<dbReference type="KEGG" id="rpm:RSPPHO_03059"/>
<organism evidence="2 3">
    <name type="scientific">Pararhodospirillum photometricum DSM 122</name>
    <dbReference type="NCBI Taxonomy" id="1150469"/>
    <lineage>
        <taxon>Bacteria</taxon>
        <taxon>Pseudomonadati</taxon>
        <taxon>Pseudomonadota</taxon>
        <taxon>Alphaproteobacteria</taxon>
        <taxon>Rhodospirillales</taxon>
        <taxon>Rhodospirillaceae</taxon>
        <taxon>Pararhodospirillum</taxon>
    </lineage>
</organism>
<dbReference type="CDD" id="cd07344">
    <property type="entry name" value="M48_yhfN_like"/>
    <property type="match status" value="1"/>
</dbReference>
<dbReference type="HOGENOM" id="CLU_065947_2_1_5"/>
<sequence>MRPHVTIEGRAVPLTFRTSPRSRRLSLRIDSTGDGLIVVAPPHVSAAVLHEFVRGKQDWAAHQLRALPRRVPFAPGEIIPLHGTAHVIRHQPEARRGVWVEAGEIGVSGAAEHVARRVADWLRAQARETLAERTDAHARALGVKTNGVSIRDTRTRWGSCAVCGRLSFSWRLILAPPAVIDYVAAHEVAHLVEFNHSAEFWSLVTRLVGPCDAARTWLKAEGLTLHRYG</sequence>
<dbReference type="Proteomes" id="UP000033220">
    <property type="component" value="Chromosome DSM 122"/>
</dbReference>
<evidence type="ECO:0000313" key="2">
    <source>
        <dbReference type="EMBL" id="CCG09685.1"/>
    </source>
</evidence>
<dbReference type="Pfam" id="PF01863">
    <property type="entry name" value="YgjP-like"/>
    <property type="match status" value="1"/>
</dbReference>
<dbReference type="AlphaFoldDB" id="H6SQG6"/>
<keyword evidence="3" id="KW-1185">Reference proteome</keyword>
<evidence type="ECO:0000259" key="1">
    <source>
        <dbReference type="Pfam" id="PF01863"/>
    </source>
</evidence>
<dbReference type="Gene3D" id="3.30.2010.10">
    <property type="entry name" value="Metalloproteases ('zincins'), catalytic domain"/>
    <property type="match status" value="1"/>
</dbReference>
<protein>
    <recommendedName>
        <fullName evidence="1">YgjP-like metallopeptidase domain-containing protein</fullName>
    </recommendedName>
</protein>
<dbReference type="STRING" id="1150469.RSPPHO_03059"/>
<dbReference type="PATRIC" id="fig|1150469.3.peg.3449"/>
<name>H6SQG6_PARPM</name>
<reference evidence="2 3" key="1">
    <citation type="submission" date="2012-02" db="EMBL/GenBank/DDBJ databases">
        <title>Shotgun genome sequence of Phaeospirillum photometricum DSM 122.</title>
        <authorList>
            <person name="Duquesne K."/>
            <person name="Sturgis J."/>
        </authorList>
    </citation>
    <scope>NUCLEOTIDE SEQUENCE [LARGE SCALE GENOMIC DNA]</scope>
    <source>
        <strain evidence="3">DSM122</strain>
    </source>
</reference>
<dbReference type="InterPro" id="IPR002725">
    <property type="entry name" value="YgjP-like_metallopeptidase"/>
</dbReference>
<dbReference type="PANTHER" id="PTHR30399:SF1">
    <property type="entry name" value="UTP PYROPHOSPHATASE"/>
    <property type="match status" value="1"/>
</dbReference>
<dbReference type="EMBL" id="HE663493">
    <property type="protein sequence ID" value="CCG09685.1"/>
    <property type="molecule type" value="Genomic_DNA"/>
</dbReference>
<dbReference type="PANTHER" id="PTHR30399">
    <property type="entry name" value="UNCHARACTERIZED PROTEIN YGJP"/>
    <property type="match status" value="1"/>
</dbReference>